<evidence type="ECO:0000256" key="12">
    <source>
        <dbReference type="SAM" id="SignalP"/>
    </source>
</evidence>
<evidence type="ECO:0000256" key="9">
    <source>
        <dbReference type="ARBA" id="ARBA00023170"/>
    </source>
</evidence>
<evidence type="ECO:0000256" key="5">
    <source>
        <dbReference type="ARBA" id="ARBA00022729"/>
    </source>
</evidence>
<dbReference type="InterPro" id="IPR032675">
    <property type="entry name" value="LRR_dom_sf"/>
</dbReference>
<dbReference type="PANTHER" id="PTHR27000:SF642">
    <property type="entry name" value="INACTIVE LEUCINE-RICH REPEAT RECEPTOR KINASE XIAO-RELATED"/>
    <property type="match status" value="1"/>
</dbReference>
<feature type="compositionally biased region" description="Low complexity" evidence="11">
    <location>
        <begin position="1673"/>
        <end position="1697"/>
    </location>
</feature>
<evidence type="ECO:0000256" key="10">
    <source>
        <dbReference type="ARBA" id="ARBA00023180"/>
    </source>
</evidence>
<keyword evidence="14" id="KW-1185">Reference proteome</keyword>
<comment type="subcellular location">
    <subcellularLocation>
        <location evidence="2">Cytoplasm</location>
        <location evidence="2">Cytoskeleton</location>
        <location evidence="2">Cilium axoneme</location>
    </subcellularLocation>
    <subcellularLocation>
        <location evidence="1">Membrane</location>
        <topology evidence="1">Single-pass membrane protein</topology>
    </subcellularLocation>
</comment>
<keyword evidence="3" id="KW-0433">Leucine-rich repeat</keyword>
<dbReference type="PANTHER" id="PTHR27000">
    <property type="entry name" value="LEUCINE-RICH REPEAT RECEPTOR-LIKE PROTEIN KINASE FAMILY PROTEIN-RELATED"/>
    <property type="match status" value="1"/>
</dbReference>
<keyword evidence="7" id="KW-1133">Transmembrane helix</keyword>
<feature type="compositionally biased region" description="Pro residues" evidence="11">
    <location>
        <begin position="1418"/>
        <end position="1427"/>
    </location>
</feature>
<evidence type="ECO:0000256" key="11">
    <source>
        <dbReference type="SAM" id="MobiDB-lite"/>
    </source>
</evidence>
<dbReference type="GO" id="GO:0016020">
    <property type="term" value="C:membrane"/>
    <property type="evidence" value="ECO:0007669"/>
    <property type="project" value="UniProtKB-SubCell"/>
</dbReference>
<accession>A0A835TCP3</accession>
<evidence type="ECO:0000256" key="2">
    <source>
        <dbReference type="ARBA" id="ARBA00004430"/>
    </source>
</evidence>
<dbReference type="EMBL" id="JAEHOC010000005">
    <property type="protein sequence ID" value="KAG2441646.1"/>
    <property type="molecule type" value="Genomic_DNA"/>
</dbReference>
<feature type="region of interest" description="Disordered" evidence="11">
    <location>
        <begin position="1665"/>
        <end position="1697"/>
    </location>
</feature>
<sequence>MAAAQLRKRPRAAAALGLLLLAASCGAAFAARDLLQQQAAPASASASAQAAAIASALSGGNSNAVAQAIAKAAAASPSAAGTALAQALATATASASASASSSAGAGAGGGNSSAVASALAQAVAQGGSTAANAVASAVAQSVAQGNTTSAATAIAAGASAGGAAANATTSAVAQAVSSGGATASAAAQAVAQAYSQGNGTAVASVLAQALSRAEAGGNSSAAASALAQAAAAGGGEAAAFAAAAASAVASGGCGALDQSLAQAEATAAAEGSANATAFAQAYAQVLAECPNITATGASPAPPSSPAGGRREYRPSPKPAPSGPASASASAFAQAVASGNSNAAATALAQASSQAGGSSGASSIAQAVAQSSASAPGATANAIAQALAQAQSSGNTNALASALAQAAAQGGSSATNAIAQGVAQALGAGQASAAADVLAAATGGAGGNSTASAAAASSAIAKGLGGGGSQATATVQAVVEAYGSSSNPAAVASATAQALAQAQSSGPAQAQAAGRAVAAALTGGDKAAASAVSAALANATSSGCGGVAQVLAEAKACAAAAGKATALAQAVAASALRCLVPECSPFFTPVDCCGAGNAAAVAAGKCGCVGGSFCRYSLVRPSPPTWQSTFGGLPGDTAASTVLLGAVVPAFTGGGGSCDLSSWVGTACADPLAPWARVTCSLASVTPTDESWSVTGLDLTSCPVTGGAGLPVQLSTLTALESLSLRSTGATGAMPDGYSALLRLTSLDVSHNSLSGALPPSWGSLTTLTSLQVAFNGGVYTSMPNTWSRLTQLTGFQIRGFTPGGVTGTLPNWLSDYTDLRSIQIDMRSLSGTLPLGWSKLSRLTELEMSSRYDGWSLNSIVGQLPDQWFQGMASLRRMYIQDFQDPGGFLRPTLPNALGAATALESLELYCLWAQGGIPASISQLTRLTRLGTSCNWMTSGVGNVRNMPALQYFDFGDNFNMAGPLPDFWSTELPSLRVLNSINTATGAAAAQSLPPSWSKMTALQELFMRNSQLQGTLPPEWSTLRHATYLDFSQTSVVGAVPHAWGEDPTGMRAGLVQLVVSSTGLSCAPSISTPPQPPSSTPPPAVVSAPPPSTQPPPPSSPSPLPTASPSPPLIGTSPPPLAVPPPPSPPAATVPPPPPPPPTVTIGGYLVSYTPLFCGPAPGVVQDPFDFLDPDLLDQYDAEAGAAGTTAPYVTQLILVYDSTAPGVLVAMRFRFGRQGSTRSEVVTVSAGAVYDPSSATLSEEVVPLPSTAPLTGITSCCGAAGSLSGVALSFADGSSAGGGGCAAALRRRTRSLLTPGAAGGPALVAAGFKLGGARGSVRAVVGGMSFALVQKIAGSGGGSSSGSGSSSPAPAAASPTPASGSGSLSAPPLPPAPYTPGSPHLPPRPPSPPPPSPASPSPPPPDANRAVRPSPPPPPPSPTAAALVKAFAEAVRIDYPVLTAGVPTQIPNRFPAATLILTGAAMPVLANGQNDSLVATVRYGRGRAAIFGGEAMITRCCTPRKQAARLARQGRGAQASDPGLDRLISNVAVWAAHYGTKTAGKKAVIRVADKRFAAMAKYVAVNNRGSFQTIKQAGIRSFYLDLNTFLRGGSENCDLYVIGSYTLSYLDPHVRQHLLSFVEMGKGLIIVGPDVMPSQFYDAAAPGGGSVPVWGGGWGSSTGGGSSGSSRSAGGAEAEAEAGAAGRRRQAQSQQGKGLVAIKAPQLNMTTITVNLVSGPMGLLLSGYVSNPGGNLTLAAPSPLRNAELAARQLVEYLQGRMTLSTPDLSLALSYVVRTRASMPRGQAGSESFWALSDQLDSAAARHPALPPLSWTFSSPPPPPQYRAPQQQGGASWTKSPPPPTSALPAGVVAVGCFGEDASSRLLEVVLITGDKGMSVERCMAAAANASAAAAARAATAGGGGGSGTGMTAAAAQLSYIGIQRTACFGAAQLPSTFLVANALAAGACGFACPGAPMQQCGAAGTLSGGARGVGLSVYRIAAATGGAAAAAGRR</sequence>
<feature type="signal peptide" evidence="12">
    <location>
        <begin position="1"/>
        <end position="30"/>
    </location>
</feature>
<feature type="region of interest" description="Disordered" evidence="11">
    <location>
        <begin position="1816"/>
        <end position="1850"/>
    </location>
</feature>
<comment type="caution">
    <text evidence="13">The sequence shown here is derived from an EMBL/GenBank/DDBJ whole genome shotgun (WGS) entry which is preliminary data.</text>
</comment>
<proteinExistence type="predicted"/>
<feature type="region of interest" description="Disordered" evidence="11">
    <location>
        <begin position="1069"/>
        <end position="1144"/>
    </location>
</feature>
<dbReference type="Proteomes" id="UP000650467">
    <property type="component" value="Unassembled WGS sequence"/>
</dbReference>
<dbReference type="Gene3D" id="3.80.10.10">
    <property type="entry name" value="Ribonuclease Inhibitor"/>
    <property type="match status" value="2"/>
</dbReference>
<evidence type="ECO:0000256" key="6">
    <source>
        <dbReference type="ARBA" id="ARBA00022737"/>
    </source>
</evidence>
<evidence type="ECO:0000256" key="1">
    <source>
        <dbReference type="ARBA" id="ARBA00004167"/>
    </source>
</evidence>
<keyword evidence="10" id="KW-0325">Glycoprotein</keyword>
<dbReference type="GO" id="GO:0005930">
    <property type="term" value="C:axoneme"/>
    <property type="evidence" value="ECO:0007669"/>
    <property type="project" value="UniProtKB-SubCell"/>
</dbReference>
<feature type="chain" id="PRO_5032398725" evidence="12">
    <location>
        <begin position="31"/>
        <end position="2000"/>
    </location>
</feature>
<name>A0A835TCP3_CHLIN</name>
<feature type="region of interest" description="Disordered" evidence="11">
    <location>
        <begin position="1343"/>
        <end position="1429"/>
    </location>
</feature>
<keyword evidence="6" id="KW-0677">Repeat</keyword>
<evidence type="ECO:0000256" key="8">
    <source>
        <dbReference type="ARBA" id="ARBA00023136"/>
    </source>
</evidence>
<keyword evidence="9" id="KW-0675">Receptor</keyword>
<feature type="compositionally biased region" description="Pro residues" evidence="11">
    <location>
        <begin position="1075"/>
        <end position="1144"/>
    </location>
</feature>
<evidence type="ECO:0000313" key="13">
    <source>
        <dbReference type="EMBL" id="KAG2441646.1"/>
    </source>
</evidence>
<feature type="region of interest" description="Disordered" evidence="11">
    <location>
        <begin position="294"/>
        <end position="326"/>
    </location>
</feature>
<gene>
    <name evidence="13" type="ORF">HXX76_003264</name>
</gene>
<evidence type="ECO:0000256" key="4">
    <source>
        <dbReference type="ARBA" id="ARBA00022692"/>
    </source>
</evidence>
<dbReference type="SUPFAM" id="SSF52058">
    <property type="entry name" value="L domain-like"/>
    <property type="match status" value="1"/>
</dbReference>
<dbReference type="Pfam" id="PF00560">
    <property type="entry name" value="LRR_1"/>
    <property type="match status" value="1"/>
</dbReference>
<dbReference type="OrthoDB" id="551849at2759"/>
<reference evidence="13" key="1">
    <citation type="journal article" date="2020" name="bioRxiv">
        <title>Comparative genomics of Chlamydomonas.</title>
        <authorList>
            <person name="Craig R.J."/>
            <person name="Hasan A.R."/>
            <person name="Ness R.W."/>
            <person name="Keightley P.D."/>
        </authorList>
    </citation>
    <scope>NUCLEOTIDE SEQUENCE</scope>
    <source>
        <strain evidence="13">SAG 7.73</strain>
    </source>
</reference>
<evidence type="ECO:0000256" key="3">
    <source>
        <dbReference type="ARBA" id="ARBA00022614"/>
    </source>
</evidence>
<dbReference type="PROSITE" id="PS51257">
    <property type="entry name" value="PROKAR_LIPOPROTEIN"/>
    <property type="match status" value="1"/>
</dbReference>
<keyword evidence="5 12" id="KW-0732">Signal</keyword>
<protein>
    <submittedName>
        <fullName evidence="13">Uncharacterized protein</fullName>
    </submittedName>
</protein>
<feature type="compositionally biased region" description="Pro residues" evidence="11">
    <location>
        <begin position="1376"/>
        <end position="1411"/>
    </location>
</feature>
<feature type="compositionally biased region" description="Low complexity" evidence="11">
    <location>
        <begin position="1351"/>
        <end position="1375"/>
    </location>
</feature>
<keyword evidence="4" id="KW-0812">Transmembrane</keyword>
<evidence type="ECO:0000313" key="14">
    <source>
        <dbReference type="Proteomes" id="UP000650467"/>
    </source>
</evidence>
<evidence type="ECO:0000256" key="7">
    <source>
        <dbReference type="ARBA" id="ARBA00022989"/>
    </source>
</evidence>
<keyword evidence="8" id="KW-0472">Membrane</keyword>
<dbReference type="InterPro" id="IPR001611">
    <property type="entry name" value="Leu-rich_rpt"/>
</dbReference>
<organism evidence="13 14">
    <name type="scientific">Chlamydomonas incerta</name>
    <dbReference type="NCBI Taxonomy" id="51695"/>
    <lineage>
        <taxon>Eukaryota</taxon>
        <taxon>Viridiplantae</taxon>
        <taxon>Chlorophyta</taxon>
        <taxon>core chlorophytes</taxon>
        <taxon>Chlorophyceae</taxon>
        <taxon>CS clade</taxon>
        <taxon>Chlamydomonadales</taxon>
        <taxon>Chlamydomonadaceae</taxon>
        <taxon>Chlamydomonas</taxon>
    </lineage>
</organism>